<reference evidence="2 3" key="1">
    <citation type="submission" date="2022-11" db="EMBL/GenBank/DDBJ databases">
        <title>Anaerobic phenanthrene biodegradation by a DNRA strain PheN6.</title>
        <authorList>
            <person name="Zhang Z."/>
        </authorList>
    </citation>
    <scope>NUCLEOTIDE SEQUENCE [LARGE SCALE GENOMIC DNA]</scope>
    <source>
        <strain evidence="2 3">PheN6</strain>
    </source>
</reference>
<protein>
    <submittedName>
        <fullName evidence="2">Uncharacterized protein</fullName>
    </submittedName>
</protein>
<dbReference type="Proteomes" id="UP001150259">
    <property type="component" value="Unassembled WGS sequence"/>
</dbReference>
<keyword evidence="3" id="KW-1185">Reference proteome</keyword>
<proteinExistence type="predicted"/>
<dbReference type="InterPro" id="IPR006311">
    <property type="entry name" value="TAT_signal"/>
</dbReference>
<feature type="signal peptide" evidence="1">
    <location>
        <begin position="1"/>
        <end position="26"/>
    </location>
</feature>
<comment type="caution">
    <text evidence="2">The sequence shown here is derived from an EMBL/GenBank/DDBJ whole genome shotgun (WGS) entry which is preliminary data.</text>
</comment>
<keyword evidence="1" id="KW-0732">Signal</keyword>
<dbReference type="EMBL" id="JAPFQL010000074">
    <property type="protein sequence ID" value="MDC5698588.1"/>
    <property type="molecule type" value="Genomic_DNA"/>
</dbReference>
<accession>A0ABT5GK18</accession>
<dbReference type="PROSITE" id="PS51318">
    <property type="entry name" value="TAT"/>
    <property type="match status" value="1"/>
</dbReference>
<feature type="chain" id="PRO_5045329772" evidence="1">
    <location>
        <begin position="27"/>
        <end position="197"/>
    </location>
</feature>
<sequence length="197" mass="20819">MSGLRRRRVTLSAVLAGGLAALGAFGAAGGVAHAARHDAPGLAESRAATARYHSVAAAERIGYARLPQSAPLHWCIDEDLDLDDADGKPGMGVHLVNGGLLDGAVAADRPEVLVYEPTRDGGLRLVAVEYVVFAADWAATGAAGPPRLFGEDFHHVEAPNRYELPAFYALHAWVWKHNPDGVFATLNRNVTCAYSTA</sequence>
<organism evidence="2 3">
    <name type="scientific">Intrasporangium calvum</name>
    <dbReference type="NCBI Taxonomy" id="53358"/>
    <lineage>
        <taxon>Bacteria</taxon>
        <taxon>Bacillati</taxon>
        <taxon>Actinomycetota</taxon>
        <taxon>Actinomycetes</taxon>
        <taxon>Micrococcales</taxon>
        <taxon>Intrasporangiaceae</taxon>
        <taxon>Intrasporangium</taxon>
    </lineage>
</organism>
<evidence type="ECO:0000313" key="2">
    <source>
        <dbReference type="EMBL" id="MDC5698588.1"/>
    </source>
</evidence>
<dbReference type="RefSeq" id="WP_272463153.1">
    <property type="nucleotide sequence ID" value="NZ_JAPFQL010000074.1"/>
</dbReference>
<gene>
    <name evidence="2" type="ORF">OO014_15120</name>
</gene>
<evidence type="ECO:0000313" key="3">
    <source>
        <dbReference type="Proteomes" id="UP001150259"/>
    </source>
</evidence>
<evidence type="ECO:0000256" key="1">
    <source>
        <dbReference type="SAM" id="SignalP"/>
    </source>
</evidence>
<name>A0ABT5GK18_9MICO</name>